<feature type="region of interest" description="Disordered" evidence="1">
    <location>
        <begin position="1"/>
        <end position="30"/>
    </location>
</feature>
<gene>
    <name evidence="2" type="ORF">TNIN_386301</name>
</gene>
<comment type="caution">
    <text evidence="2">The sequence shown here is derived from an EMBL/GenBank/DDBJ whole genome shotgun (WGS) entry which is preliminary data.</text>
</comment>
<feature type="region of interest" description="Disordered" evidence="1">
    <location>
        <begin position="67"/>
        <end position="86"/>
    </location>
</feature>
<accession>A0A8X6X9K6</accession>
<sequence length="86" mass="9664">MYRYTSDPSLLPDKRTHLNHKQGGHVSSFASLRRTAAATVMPWPSTATEGSGSLNYRALAELRDPSRTHELRKGIKESLQLEQKID</sequence>
<evidence type="ECO:0000256" key="1">
    <source>
        <dbReference type="SAM" id="MobiDB-lite"/>
    </source>
</evidence>
<organism evidence="2 3">
    <name type="scientific">Trichonephila inaurata madagascariensis</name>
    <dbReference type="NCBI Taxonomy" id="2747483"/>
    <lineage>
        <taxon>Eukaryota</taxon>
        <taxon>Metazoa</taxon>
        <taxon>Ecdysozoa</taxon>
        <taxon>Arthropoda</taxon>
        <taxon>Chelicerata</taxon>
        <taxon>Arachnida</taxon>
        <taxon>Araneae</taxon>
        <taxon>Araneomorphae</taxon>
        <taxon>Entelegynae</taxon>
        <taxon>Araneoidea</taxon>
        <taxon>Nephilidae</taxon>
        <taxon>Trichonephila</taxon>
        <taxon>Trichonephila inaurata</taxon>
    </lineage>
</organism>
<protein>
    <submittedName>
        <fullName evidence="2">Uncharacterized protein</fullName>
    </submittedName>
</protein>
<feature type="compositionally biased region" description="Basic and acidic residues" evidence="1">
    <location>
        <begin position="67"/>
        <end position="76"/>
    </location>
</feature>
<reference evidence="2" key="1">
    <citation type="submission" date="2020-08" db="EMBL/GenBank/DDBJ databases">
        <title>Multicomponent nature underlies the extraordinary mechanical properties of spider dragline silk.</title>
        <authorList>
            <person name="Kono N."/>
            <person name="Nakamura H."/>
            <person name="Mori M."/>
            <person name="Yoshida Y."/>
            <person name="Ohtoshi R."/>
            <person name="Malay A.D."/>
            <person name="Moran D.A.P."/>
            <person name="Tomita M."/>
            <person name="Numata K."/>
            <person name="Arakawa K."/>
        </authorList>
    </citation>
    <scope>NUCLEOTIDE SEQUENCE</scope>
</reference>
<dbReference type="Proteomes" id="UP000886998">
    <property type="component" value="Unassembled WGS sequence"/>
</dbReference>
<evidence type="ECO:0000313" key="2">
    <source>
        <dbReference type="EMBL" id="GFY49627.1"/>
    </source>
</evidence>
<proteinExistence type="predicted"/>
<dbReference type="EMBL" id="BMAV01007113">
    <property type="protein sequence ID" value="GFY49627.1"/>
    <property type="molecule type" value="Genomic_DNA"/>
</dbReference>
<name>A0A8X6X9K6_9ARAC</name>
<dbReference type="OrthoDB" id="6437718at2759"/>
<evidence type="ECO:0000313" key="3">
    <source>
        <dbReference type="Proteomes" id="UP000886998"/>
    </source>
</evidence>
<dbReference type="AlphaFoldDB" id="A0A8X6X9K6"/>
<keyword evidence="3" id="KW-1185">Reference proteome</keyword>